<proteinExistence type="predicted"/>
<dbReference type="Proteomes" id="UP001221757">
    <property type="component" value="Unassembled WGS sequence"/>
</dbReference>
<evidence type="ECO:0000313" key="2">
    <source>
        <dbReference type="Proteomes" id="UP001221757"/>
    </source>
</evidence>
<protein>
    <recommendedName>
        <fullName evidence="3">MYND-type domain-containing protein</fullName>
    </recommendedName>
</protein>
<name>A0AAD7DUW7_MYCRO</name>
<reference evidence="1" key="1">
    <citation type="submission" date="2023-03" db="EMBL/GenBank/DDBJ databases">
        <title>Massive genome expansion in bonnet fungi (Mycena s.s.) driven by repeated elements and novel gene families across ecological guilds.</title>
        <authorList>
            <consortium name="Lawrence Berkeley National Laboratory"/>
            <person name="Harder C.B."/>
            <person name="Miyauchi S."/>
            <person name="Viragh M."/>
            <person name="Kuo A."/>
            <person name="Thoen E."/>
            <person name="Andreopoulos B."/>
            <person name="Lu D."/>
            <person name="Skrede I."/>
            <person name="Drula E."/>
            <person name="Henrissat B."/>
            <person name="Morin E."/>
            <person name="Kohler A."/>
            <person name="Barry K."/>
            <person name="LaButti K."/>
            <person name="Morin E."/>
            <person name="Salamov A."/>
            <person name="Lipzen A."/>
            <person name="Mereny Z."/>
            <person name="Hegedus B."/>
            <person name="Baldrian P."/>
            <person name="Stursova M."/>
            <person name="Weitz H."/>
            <person name="Taylor A."/>
            <person name="Grigoriev I.V."/>
            <person name="Nagy L.G."/>
            <person name="Martin F."/>
            <person name="Kauserud H."/>
        </authorList>
    </citation>
    <scope>NUCLEOTIDE SEQUENCE</scope>
    <source>
        <strain evidence="1">CBHHK067</strain>
    </source>
</reference>
<dbReference type="AlphaFoldDB" id="A0AAD7DUW7"/>
<organism evidence="1 2">
    <name type="scientific">Mycena rosella</name>
    <name type="common">Pink bonnet</name>
    <name type="synonym">Agaricus rosellus</name>
    <dbReference type="NCBI Taxonomy" id="1033263"/>
    <lineage>
        <taxon>Eukaryota</taxon>
        <taxon>Fungi</taxon>
        <taxon>Dikarya</taxon>
        <taxon>Basidiomycota</taxon>
        <taxon>Agaricomycotina</taxon>
        <taxon>Agaricomycetes</taxon>
        <taxon>Agaricomycetidae</taxon>
        <taxon>Agaricales</taxon>
        <taxon>Marasmiineae</taxon>
        <taxon>Mycenaceae</taxon>
        <taxon>Mycena</taxon>
    </lineage>
</organism>
<comment type="caution">
    <text evidence="1">The sequence shown here is derived from an EMBL/GenBank/DDBJ whole genome shotgun (WGS) entry which is preliminary data.</text>
</comment>
<gene>
    <name evidence="1" type="ORF">B0H17DRAFT_1128765</name>
</gene>
<evidence type="ECO:0000313" key="1">
    <source>
        <dbReference type="EMBL" id="KAJ7700345.1"/>
    </source>
</evidence>
<sequence length="264" mass="29457">MAYETLPTAQQAIDEYMHVINGKTKDYVCSNCAAPDTKGSVLKLCSKCQTTHWKQHKYSCRLGAGDVERDVPAEYLAQKFAEHLMRVPWLITLIDMYAVVALGLDTDPSNATRSCLCARITAQRAPPATTANINAKPLAMLQFERFEIRPVSVLTASMRNALKQRTLLAGPNAPPPLLLYFSSDGDNFLFMPHEVLPQLVRHAANRPVFDDGGAITADKVISLVQLAERKRTWNLILTVLFRELNEFIRLDTNNVCKLRGALKS</sequence>
<keyword evidence="2" id="KW-1185">Reference proteome</keyword>
<accession>A0AAD7DUW7</accession>
<evidence type="ECO:0008006" key="3">
    <source>
        <dbReference type="Google" id="ProtNLM"/>
    </source>
</evidence>
<dbReference type="EMBL" id="JARKIE010000020">
    <property type="protein sequence ID" value="KAJ7700345.1"/>
    <property type="molecule type" value="Genomic_DNA"/>
</dbReference>